<protein>
    <submittedName>
        <fullName evidence="1">Uncharacterized protein</fullName>
    </submittedName>
</protein>
<dbReference type="EMBL" id="CM042013">
    <property type="protein sequence ID" value="KAI3736845.1"/>
    <property type="molecule type" value="Genomic_DNA"/>
</dbReference>
<proteinExistence type="predicted"/>
<sequence length="68" mass="7740">MEKESHSSPPQFEESSSKVANGCVVLPKQSYNNRHCIREQIESCFPRCVVELLSYFFDTGSIISLRLS</sequence>
<keyword evidence="2" id="KW-1185">Reference proteome</keyword>
<dbReference type="Proteomes" id="UP001055811">
    <property type="component" value="Linkage Group LG05"/>
</dbReference>
<accession>A0ACB9CRE0</accession>
<comment type="caution">
    <text evidence="1">The sequence shown here is derived from an EMBL/GenBank/DDBJ whole genome shotgun (WGS) entry which is preliminary data.</text>
</comment>
<evidence type="ECO:0000313" key="2">
    <source>
        <dbReference type="Proteomes" id="UP001055811"/>
    </source>
</evidence>
<reference evidence="2" key="1">
    <citation type="journal article" date="2022" name="Mol. Ecol. Resour.">
        <title>The genomes of chicory, endive, great burdock and yacon provide insights into Asteraceae palaeo-polyploidization history and plant inulin production.</title>
        <authorList>
            <person name="Fan W."/>
            <person name="Wang S."/>
            <person name="Wang H."/>
            <person name="Wang A."/>
            <person name="Jiang F."/>
            <person name="Liu H."/>
            <person name="Zhao H."/>
            <person name="Xu D."/>
            <person name="Zhang Y."/>
        </authorList>
    </citation>
    <scope>NUCLEOTIDE SEQUENCE [LARGE SCALE GENOMIC DNA]</scope>
    <source>
        <strain evidence="2">cv. Punajuju</strain>
    </source>
</reference>
<name>A0ACB9CRE0_CICIN</name>
<reference evidence="1 2" key="2">
    <citation type="journal article" date="2022" name="Mol. Ecol. Resour.">
        <title>The genomes of chicory, endive, great burdock and yacon provide insights into Asteraceae paleo-polyploidization history and plant inulin production.</title>
        <authorList>
            <person name="Fan W."/>
            <person name="Wang S."/>
            <person name="Wang H."/>
            <person name="Wang A."/>
            <person name="Jiang F."/>
            <person name="Liu H."/>
            <person name="Zhao H."/>
            <person name="Xu D."/>
            <person name="Zhang Y."/>
        </authorList>
    </citation>
    <scope>NUCLEOTIDE SEQUENCE [LARGE SCALE GENOMIC DNA]</scope>
    <source>
        <strain evidence="2">cv. Punajuju</strain>
        <tissue evidence="1">Leaves</tissue>
    </source>
</reference>
<gene>
    <name evidence="1" type="ORF">L2E82_26832</name>
</gene>
<evidence type="ECO:0000313" key="1">
    <source>
        <dbReference type="EMBL" id="KAI3736845.1"/>
    </source>
</evidence>
<organism evidence="1 2">
    <name type="scientific">Cichorium intybus</name>
    <name type="common">Chicory</name>
    <dbReference type="NCBI Taxonomy" id="13427"/>
    <lineage>
        <taxon>Eukaryota</taxon>
        <taxon>Viridiplantae</taxon>
        <taxon>Streptophyta</taxon>
        <taxon>Embryophyta</taxon>
        <taxon>Tracheophyta</taxon>
        <taxon>Spermatophyta</taxon>
        <taxon>Magnoliopsida</taxon>
        <taxon>eudicotyledons</taxon>
        <taxon>Gunneridae</taxon>
        <taxon>Pentapetalae</taxon>
        <taxon>asterids</taxon>
        <taxon>campanulids</taxon>
        <taxon>Asterales</taxon>
        <taxon>Asteraceae</taxon>
        <taxon>Cichorioideae</taxon>
        <taxon>Cichorieae</taxon>
        <taxon>Cichoriinae</taxon>
        <taxon>Cichorium</taxon>
    </lineage>
</organism>